<feature type="chain" id="PRO_5040486240" evidence="1">
    <location>
        <begin position="19"/>
        <end position="179"/>
    </location>
</feature>
<dbReference type="OrthoDB" id="5317242at2759"/>
<gene>
    <name evidence="2" type="ORF">EJ08DRAFT_618106</name>
</gene>
<dbReference type="EMBL" id="MU007076">
    <property type="protein sequence ID" value="KAF2424264.1"/>
    <property type="molecule type" value="Genomic_DNA"/>
</dbReference>
<reference evidence="2" key="1">
    <citation type="journal article" date="2020" name="Stud. Mycol.">
        <title>101 Dothideomycetes genomes: a test case for predicting lifestyles and emergence of pathogens.</title>
        <authorList>
            <person name="Haridas S."/>
            <person name="Albert R."/>
            <person name="Binder M."/>
            <person name="Bloem J."/>
            <person name="Labutti K."/>
            <person name="Salamov A."/>
            <person name="Andreopoulos B."/>
            <person name="Baker S."/>
            <person name="Barry K."/>
            <person name="Bills G."/>
            <person name="Bluhm B."/>
            <person name="Cannon C."/>
            <person name="Castanera R."/>
            <person name="Culley D."/>
            <person name="Daum C."/>
            <person name="Ezra D."/>
            <person name="Gonzalez J."/>
            <person name="Henrissat B."/>
            <person name="Kuo A."/>
            <person name="Liang C."/>
            <person name="Lipzen A."/>
            <person name="Lutzoni F."/>
            <person name="Magnuson J."/>
            <person name="Mondo S."/>
            <person name="Nolan M."/>
            <person name="Ohm R."/>
            <person name="Pangilinan J."/>
            <person name="Park H.-J."/>
            <person name="Ramirez L."/>
            <person name="Alfaro M."/>
            <person name="Sun H."/>
            <person name="Tritt A."/>
            <person name="Yoshinaga Y."/>
            <person name="Zwiers L.-H."/>
            <person name="Turgeon B."/>
            <person name="Goodwin S."/>
            <person name="Spatafora J."/>
            <person name="Crous P."/>
            <person name="Grigoriev I."/>
        </authorList>
    </citation>
    <scope>NUCLEOTIDE SEQUENCE</scope>
    <source>
        <strain evidence="2">CBS 130266</strain>
    </source>
</reference>
<evidence type="ECO:0000256" key="1">
    <source>
        <dbReference type="SAM" id="SignalP"/>
    </source>
</evidence>
<evidence type="ECO:0000313" key="2">
    <source>
        <dbReference type="EMBL" id="KAF2424264.1"/>
    </source>
</evidence>
<keyword evidence="3" id="KW-1185">Reference proteome</keyword>
<name>A0A9P4NJR9_9PEZI</name>
<dbReference type="Proteomes" id="UP000800235">
    <property type="component" value="Unassembled WGS sequence"/>
</dbReference>
<organism evidence="2 3">
    <name type="scientific">Tothia fuscella</name>
    <dbReference type="NCBI Taxonomy" id="1048955"/>
    <lineage>
        <taxon>Eukaryota</taxon>
        <taxon>Fungi</taxon>
        <taxon>Dikarya</taxon>
        <taxon>Ascomycota</taxon>
        <taxon>Pezizomycotina</taxon>
        <taxon>Dothideomycetes</taxon>
        <taxon>Pleosporomycetidae</taxon>
        <taxon>Venturiales</taxon>
        <taxon>Cylindrosympodiaceae</taxon>
        <taxon>Tothia</taxon>
    </lineage>
</organism>
<keyword evidence="1" id="KW-0732">Signal</keyword>
<proteinExistence type="predicted"/>
<protein>
    <submittedName>
        <fullName evidence="2">Uncharacterized protein</fullName>
    </submittedName>
</protein>
<sequence>MKTSILLSSLFTISSTLAAPIVDTCNSSNLTSPFYLVTASSSTCNSNSSLLPSVSAISLFDPFRQPNFLLRTIERGYFSLPNFTLTDGVLHTPSSGPFGTGNYIYNSTPPVAGQELQFAQSVGSDGGLSLLGGFLLAVNGSAEGWGICPGALGQRVIQYKGTDASCNSTYIQAVSVPPY</sequence>
<accession>A0A9P4NJR9</accession>
<evidence type="ECO:0000313" key="3">
    <source>
        <dbReference type="Proteomes" id="UP000800235"/>
    </source>
</evidence>
<dbReference type="AlphaFoldDB" id="A0A9P4NJR9"/>
<comment type="caution">
    <text evidence="2">The sequence shown here is derived from an EMBL/GenBank/DDBJ whole genome shotgun (WGS) entry which is preliminary data.</text>
</comment>
<feature type="signal peptide" evidence="1">
    <location>
        <begin position="1"/>
        <end position="18"/>
    </location>
</feature>